<sequence length="133" mass="14342">MSFAGDWTDATHVLPAGSAGGLKGLLDRLEEVIDAENAALRSRDAIDLVETNRRKSRSLLELSRAARSLQASPDHAIRNQLQRVRVKLQQNYDLLGLYLAAAQEVTDILGDALRDAESDGTYSAALGSGHGSR</sequence>
<comment type="caution">
    <text evidence="1">The sequence shown here is derived from an EMBL/GenBank/DDBJ whole genome shotgun (WGS) entry which is preliminary data.</text>
</comment>
<accession>A0A7W9FKL5</accession>
<dbReference type="RefSeq" id="WP_343061044.1">
    <property type="nucleotide sequence ID" value="NZ_JACHOO010000001.1"/>
</dbReference>
<organism evidence="1 2">
    <name type="scientific">Prosthecomicrobium pneumaticum</name>
    <dbReference type="NCBI Taxonomy" id="81895"/>
    <lineage>
        <taxon>Bacteria</taxon>
        <taxon>Pseudomonadati</taxon>
        <taxon>Pseudomonadota</taxon>
        <taxon>Alphaproteobacteria</taxon>
        <taxon>Hyphomicrobiales</taxon>
        <taxon>Kaistiaceae</taxon>
        <taxon>Prosthecomicrobium</taxon>
    </lineage>
</organism>
<name>A0A7W9FKL5_9HYPH</name>
<proteinExistence type="predicted"/>
<evidence type="ECO:0000313" key="1">
    <source>
        <dbReference type="EMBL" id="MBB5751048.1"/>
    </source>
</evidence>
<dbReference type="AlphaFoldDB" id="A0A7W9FKL5"/>
<evidence type="ECO:0008006" key="3">
    <source>
        <dbReference type="Google" id="ProtNLM"/>
    </source>
</evidence>
<gene>
    <name evidence="1" type="ORF">GGQ63_000091</name>
</gene>
<reference evidence="1 2" key="1">
    <citation type="submission" date="2020-08" db="EMBL/GenBank/DDBJ databases">
        <title>Genomic Encyclopedia of Type Strains, Phase IV (KMG-IV): sequencing the most valuable type-strain genomes for metagenomic binning, comparative biology and taxonomic classification.</title>
        <authorList>
            <person name="Goeker M."/>
        </authorList>
    </citation>
    <scope>NUCLEOTIDE SEQUENCE [LARGE SCALE GENOMIC DNA]</scope>
    <source>
        <strain evidence="1 2">DSM 16268</strain>
    </source>
</reference>
<dbReference type="EMBL" id="JACHOO010000001">
    <property type="protein sequence ID" value="MBB5751048.1"/>
    <property type="molecule type" value="Genomic_DNA"/>
</dbReference>
<protein>
    <recommendedName>
        <fullName evidence="3">Flagellar protein FlgN</fullName>
    </recommendedName>
</protein>
<evidence type="ECO:0000313" key="2">
    <source>
        <dbReference type="Proteomes" id="UP000523821"/>
    </source>
</evidence>
<keyword evidence="2" id="KW-1185">Reference proteome</keyword>
<dbReference type="Proteomes" id="UP000523821">
    <property type="component" value="Unassembled WGS sequence"/>
</dbReference>